<evidence type="ECO:0008006" key="4">
    <source>
        <dbReference type="Google" id="ProtNLM"/>
    </source>
</evidence>
<feature type="transmembrane region" description="Helical" evidence="1">
    <location>
        <begin position="139"/>
        <end position="156"/>
    </location>
</feature>
<dbReference type="Pfam" id="PF10097">
    <property type="entry name" value="DUF2335"/>
    <property type="match status" value="1"/>
</dbReference>
<reference evidence="2 3" key="1">
    <citation type="submission" date="2016-04" db="EMBL/GenBank/DDBJ databases">
        <title>Complete genome sequencing of OXA-72 bearing Acinetobacter pittii strain IEC338SC.</title>
        <authorList>
            <person name="Brasiliense D.M."/>
            <person name="Lima K.V."/>
            <person name="Souza C.O."/>
            <person name="Dutra L.G."/>
            <person name="Mamizuka E.M."/>
            <person name="Perez-Chaparro P.J."/>
            <person name="McCulloch J.A."/>
        </authorList>
    </citation>
    <scope>NUCLEOTIDE SEQUENCE [LARGE SCALE GENOMIC DNA]</scope>
    <source>
        <strain evidence="2 3">IEC338SC</strain>
    </source>
</reference>
<sequence length="200" mass="22649">MNQRATEEETIEPHYNSTVVPEAEYEPVEIDDVIHQKAEKLGKPEKYSLKVSQSRVETPFLPPEYLERYEQIQPGLGKELIGVIIEHQKFQMEVKRNEMALNEKSFAESIKVNEANIKEQEAIRVARNREIDIKSRGQIFAFIISILILAAVVFFALLGHLILAGACVAIMVGMASVLFLQKIPNQQKPSKEESEGEEGE</sequence>
<proteinExistence type="predicted"/>
<dbReference type="InterPro" id="IPR019284">
    <property type="entry name" value="RP532"/>
</dbReference>
<name>A0AB33B9I7_ACIPI</name>
<keyword evidence="1" id="KW-0812">Transmembrane</keyword>
<protein>
    <recommendedName>
        <fullName evidence="4">DUF2335 domain-containing protein</fullName>
    </recommendedName>
</protein>
<evidence type="ECO:0000313" key="3">
    <source>
        <dbReference type="Proteomes" id="UP000076152"/>
    </source>
</evidence>
<dbReference type="RefSeq" id="WP_063099265.1">
    <property type="nucleotide sequence ID" value="NZ_CP015145.1"/>
</dbReference>
<keyword evidence="1" id="KW-0472">Membrane</keyword>
<evidence type="ECO:0000313" key="2">
    <source>
        <dbReference type="EMBL" id="AMX20166.1"/>
    </source>
</evidence>
<organism evidence="2 3">
    <name type="scientific">Acinetobacter pittii</name>
    <name type="common">Acinetobacter genomosp. 3</name>
    <dbReference type="NCBI Taxonomy" id="48296"/>
    <lineage>
        <taxon>Bacteria</taxon>
        <taxon>Pseudomonadati</taxon>
        <taxon>Pseudomonadota</taxon>
        <taxon>Gammaproteobacteria</taxon>
        <taxon>Moraxellales</taxon>
        <taxon>Moraxellaceae</taxon>
        <taxon>Acinetobacter</taxon>
        <taxon>Acinetobacter calcoaceticus/baumannii complex</taxon>
    </lineage>
</organism>
<dbReference type="EMBL" id="CP015145">
    <property type="protein sequence ID" value="AMX20166.1"/>
    <property type="molecule type" value="Genomic_DNA"/>
</dbReference>
<accession>A0AB33B9I7</accession>
<gene>
    <name evidence="2" type="ORF">IEC338SC_3051</name>
</gene>
<dbReference type="Proteomes" id="UP000076152">
    <property type="component" value="Chromosome"/>
</dbReference>
<dbReference type="AlphaFoldDB" id="A0AB33B9I7"/>
<keyword evidence="1" id="KW-1133">Transmembrane helix</keyword>
<evidence type="ECO:0000256" key="1">
    <source>
        <dbReference type="SAM" id="Phobius"/>
    </source>
</evidence>
<feature type="transmembrane region" description="Helical" evidence="1">
    <location>
        <begin position="162"/>
        <end position="180"/>
    </location>
</feature>